<protein>
    <submittedName>
        <fullName evidence="2">DUF3883 domain-containing protein</fullName>
    </submittedName>
</protein>
<evidence type="ECO:0000259" key="1">
    <source>
        <dbReference type="Pfam" id="PF13020"/>
    </source>
</evidence>
<dbReference type="Proteomes" id="UP001142810">
    <property type="component" value="Unassembled WGS sequence"/>
</dbReference>
<dbReference type="InterPro" id="IPR024975">
    <property type="entry name" value="NOV_C"/>
</dbReference>
<feature type="domain" description="Protein NO VEIN C-terminal" evidence="1">
    <location>
        <begin position="322"/>
        <end position="416"/>
    </location>
</feature>
<accession>A0ABT3P830</accession>
<proteinExistence type="predicted"/>
<dbReference type="EMBL" id="JAPFRD010000011">
    <property type="protein sequence ID" value="MCW8108899.1"/>
    <property type="molecule type" value="Genomic_DNA"/>
</dbReference>
<name>A0ABT3P830_9ALTE</name>
<organism evidence="2 3">
    <name type="scientific">Alteromonas aquimaris</name>
    <dbReference type="NCBI Taxonomy" id="2998417"/>
    <lineage>
        <taxon>Bacteria</taxon>
        <taxon>Pseudomonadati</taxon>
        <taxon>Pseudomonadota</taxon>
        <taxon>Gammaproteobacteria</taxon>
        <taxon>Alteromonadales</taxon>
        <taxon>Alteromonadaceae</taxon>
        <taxon>Alteromonas/Salinimonas group</taxon>
        <taxon>Alteromonas</taxon>
    </lineage>
</organism>
<gene>
    <name evidence="2" type="ORF">OPS25_10385</name>
</gene>
<dbReference type="RefSeq" id="WP_265617649.1">
    <property type="nucleotide sequence ID" value="NZ_JAPFRD010000011.1"/>
</dbReference>
<sequence length="441" mass="50440">MELVLLNNSRRRDHESLFGNGAFYDLDVIGGQSKYLTEISYGQICVVAHFKDIRTKNVVVFSWYKFESIKYLIDDKNTKVRAFFGILLYEDEYYYHGLNEHIIYGELFNKNSVFKQVSVKTSHINIQDLPDPIKQDLIGQDREHIIKKKIQLSSSPSKNKKLLQPVIVDLLSQYGFSEAMYGFNGDLNCHHVISEKFGFVHITNTLSAEKINGYDVAGYIRASLVDHYALSFIDINSNTVETYVLTSIACQELAREHGASLPKIAVSEKSLVNFLSDLSKYSLEKTTRPNKKPSTSRKSNTHITSEEYLEIYKENHRKGEIGEQFILEVERNFLISQGREDLAKKVEHTALTASSAGYDIKSYFVNGHPKYIEVKTTSGNQNTPFFLSKNELATSKKLSGSYYIYRVYMVESEKEKSFFIIEGDLQVELNLEPALFSATFQ</sequence>
<evidence type="ECO:0000313" key="2">
    <source>
        <dbReference type="EMBL" id="MCW8108899.1"/>
    </source>
</evidence>
<reference evidence="2" key="1">
    <citation type="submission" date="2022-11" db="EMBL/GenBank/DDBJ databases">
        <title>Alteromonas sp. nov., isolated from sea water of the Qingdao.</title>
        <authorList>
            <person name="Wang Q."/>
        </authorList>
    </citation>
    <scope>NUCLEOTIDE SEQUENCE</scope>
    <source>
        <strain evidence="2">ASW11-7</strain>
    </source>
</reference>
<evidence type="ECO:0000313" key="3">
    <source>
        <dbReference type="Proteomes" id="UP001142810"/>
    </source>
</evidence>
<comment type="caution">
    <text evidence="2">The sequence shown here is derived from an EMBL/GenBank/DDBJ whole genome shotgun (WGS) entry which is preliminary data.</text>
</comment>
<dbReference type="Pfam" id="PF13020">
    <property type="entry name" value="NOV_C"/>
    <property type="match status" value="1"/>
</dbReference>
<keyword evidence="3" id="KW-1185">Reference proteome</keyword>